<protein>
    <recommendedName>
        <fullName evidence="8">Type IV secretion system protein</fullName>
    </recommendedName>
</protein>
<evidence type="ECO:0000256" key="3">
    <source>
        <dbReference type="ARBA" id="ARBA00022989"/>
    </source>
</evidence>
<evidence type="ECO:0000256" key="2">
    <source>
        <dbReference type="ARBA" id="ARBA00022692"/>
    </source>
</evidence>
<keyword evidence="2 5" id="KW-0812">Transmembrane</keyword>
<feature type="transmembrane region" description="Helical" evidence="5">
    <location>
        <begin position="152"/>
        <end position="174"/>
    </location>
</feature>
<dbReference type="RefSeq" id="WP_140839026.1">
    <property type="nucleotide sequence ID" value="NZ_RCZI01000001.1"/>
</dbReference>
<organism evidence="6 7">
    <name type="scientific">Variovorax guangxiensis</name>
    <dbReference type="NCBI Taxonomy" id="1775474"/>
    <lineage>
        <taxon>Bacteria</taxon>
        <taxon>Pseudomonadati</taxon>
        <taxon>Pseudomonadota</taxon>
        <taxon>Betaproteobacteria</taxon>
        <taxon>Burkholderiales</taxon>
        <taxon>Comamonadaceae</taxon>
        <taxon>Variovorax</taxon>
    </lineage>
</organism>
<gene>
    <name evidence="6" type="ORF">EAH82_04640</name>
</gene>
<evidence type="ECO:0000256" key="4">
    <source>
        <dbReference type="ARBA" id="ARBA00023136"/>
    </source>
</evidence>
<dbReference type="GO" id="GO:0016020">
    <property type="term" value="C:membrane"/>
    <property type="evidence" value="ECO:0007669"/>
    <property type="project" value="UniProtKB-SubCell"/>
</dbReference>
<keyword evidence="3 5" id="KW-1133">Transmembrane helix</keyword>
<evidence type="ECO:0000256" key="5">
    <source>
        <dbReference type="SAM" id="Phobius"/>
    </source>
</evidence>
<evidence type="ECO:0008006" key="8">
    <source>
        <dbReference type="Google" id="ProtNLM"/>
    </source>
</evidence>
<dbReference type="AlphaFoldDB" id="A0A502E1F6"/>
<dbReference type="InterPro" id="IPR007688">
    <property type="entry name" value="Conjugal_tfr_TrbL/VirB6"/>
</dbReference>
<evidence type="ECO:0000313" key="6">
    <source>
        <dbReference type="EMBL" id="TPG30759.1"/>
    </source>
</evidence>
<proteinExistence type="predicted"/>
<accession>A0A502E1F6</accession>
<evidence type="ECO:0000256" key="1">
    <source>
        <dbReference type="ARBA" id="ARBA00004141"/>
    </source>
</evidence>
<dbReference type="OrthoDB" id="7400974at2"/>
<evidence type="ECO:0000313" key="7">
    <source>
        <dbReference type="Proteomes" id="UP000319212"/>
    </source>
</evidence>
<keyword evidence="4 5" id="KW-0472">Membrane</keyword>
<feature type="transmembrane region" description="Helical" evidence="5">
    <location>
        <begin position="62"/>
        <end position="79"/>
    </location>
</feature>
<sequence length="290" mass="31365">MDVTSVVFSDLWSYALAYLGLYVLAPAGGLVTALITGVLVVNVIFAGLGYASGNGSVRMMDLVIRALWLSAIFLIALYLQSHLDELVDQFNQSLEGLLAVLDRNARGSSERDSGRVIGYLGFLDEVTSKGNALTKLFLDRGVPLTTDQLSSWMGLMVMAGTVVPTSVAGGVILLSQVALRLLLVIGPVFLLFLLYRGTRGWFDAWVSVLLQLFLMTVILTVASRIVFSFWALACDIAIADPRLINVVRLFSVSVVALLFSIAIPFLAGRLSTNLRGAVQSVYLSAQRRIA</sequence>
<feature type="transmembrane region" description="Helical" evidence="5">
    <location>
        <begin position="246"/>
        <end position="267"/>
    </location>
</feature>
<dbReference type="GO" id="GO:0030255">
    <property type="term" value="P:protein secretion by the type IV secretion system"/>
    <property type="evidence" value="ECO:0007669"/>
    <property type="project" value="InterPro"/>
</dbReference>
<feature type="transmembrane region" description="Helical" evidence="5">
    <location>
        <begin position="181"/>
        <end position="198"/>
    </location>
</feature>
<comment type="caution">
    <text evidence="6">The sequence shown here is derived from an EMBL/GenBank/DDBJ whole genome shotgun (WGS) entry which is preliminary data.</text>
</comment>
<comment type="subcellular location">
    <subcellularLocation>
        <location evidence="1">Membrane</location>
        <topology evidence="1">Multi-pass membrane protein</topology>
    </subcellularLocation>
</comment>
<reference evidence="6 7" key="1">
    <citation type="journal article" date="2019" name="Environ. Microbiol.">
        <title>Species interactions and distinct microbial communities in high Arctic permafrost affected cryosols are associated with the CH4 and CO2 gas fluxes.</title>
        <authorList>
            <person name="Altshuler I."/>
            <person name="Hamel J."/>
            <person name="Turney S."/>
            <person name="Magnuson E."/>
            <person name="Levesque R."/>
            <person name="Greer C."/>
            <person name="Whyte L.G."/>
        </authorList>
    </citation>
    <scope>NUCLEOTIDE SEQUENCE [LARGE SCALE GENOMIC DNA]</scope>
    <source>
        <strain evidence="6 7">S06.C</strain>
    </source>
</reference>
<dbReference type="EMBL" id="RCZI01000001">
    <property type="protein sequence ID" value="TPG30759.1"/>
    <property type="molecule type" value="Genomic_DNA"/>
</dbReference>
<dbReference type="Pfam" id="PF04610">
    <property type="entry name" value="TrbL"/>
    <property type="match status" value="1"/>
</dbReference>
<feature type="transmembrane region" description="Helical" evidence="5">
    <location>
        <begin position="20"/>
        <end position="50"/>
    </location>
</feature>
<dbReference type="Proteomes" id="UP000319212">
    <property type="component" value="Unassembled WGS sequence"/>
</dbReference>
<feature type="transmembrane region" description="Helical" evidence="5">
    <location>
        <begin position="204"/>
        <end position="234"/>
    </location>
</feature>
<name>A0A502E1F6_9BURK</name>